<evidence type="ECO:0000256" key="8">
    <source>
        <dbReference type="ARBA" id="ARBA00023170"/>
    </source>
</evidence>
<evidence type="ECO:0000313" key="12">
    <source>
        <dbReference type="RefSeq" id="XP_014482790.1"/>
    </source>
</evidence>
<dbReference type="GO" id="GO:0005886">
    <property type="term" value="C:plasma membrane"/>
    <property type="evidence" value="ECO:0007669"/>
    <property type="project" value="UniProtKB-SubCell"/>
</dbReference>
<evidence type="ECO:0000256" key="10">
    <source>
        <dbReference type="RuleBase" id="RU351113"/>
    </source>
</evidence>
<dbReference type="PANTHER" id="PTHR21137">
    <property type="entry name" value="ODORANT RECEPTOR"/>
    <property type="match status" value="1"/>
</dbReference>
<dbReference type="PANTHER" id="PTHR21137:SF35">
    <property type="entry name" value="ODORANT RECEPTOR 19A-RELATED"/>
    <property type="match status" value="1"/>
</dbReference>
<dbReference type="GO" id="GO:0007165">
    <property type="term" value="P:signal transduction"/>
    <property type="evidence" value="ECO:0007669"/>
    <property type="project" value="UniProtKB-KW"/>
</dbReference>
<evidence type="ECO:0000256" key="2">
    <source>
        <dbReference type="ARBA" id="ARBA00022475"/>
    </source>
</evidence>
<dbReference type="Pfam" id="PF02949">
    <property type="entry name" value="7tm_6"/>
    <property type="match status" value="3"/>
</dbReference>
<dbReference type="GeneID" id="106748607"/>
<reference evidence="12" key="1">
    <citation type="submission" date="2025-08" db="UniProtKB">
        <authorList>
            <consortium name="RefSeq"/>
        </authorList>
    </citation>
    <scope>IDENTIFICATION</scope>
</reference>
<dbReference type="Proteomes" id="UP000515204">
    <property type="component" value="Unplaced"/>
</dbReference>
<evidence type="ECO:0000256" key="3">
    <source>
        <dbReference type="ARBA" id="ARBA00022606"/>
    </source>
</evidence>
<evidence type="ECO:0000256" key="1">
    <source>
        <dbReference type="ARBA" id="ARBA00004651"/>
    </source>
</evidence>
<dbReference type="OrthoDB" id="7553358at2759"/>
<feature type="transmembrane region" description="Helical" evidence="10">
    <location>
        <begin position="331"/>
        <end position="351"/>
    </location>
</feature>
<keyword evidence="2" id="KW-1003">Cell membrane</keyword>
<comment type="caution">
    <text evidence="10">Lacks conserved residue(s) required for the propagation of feature annotation.</text>
</comment>
<feature type="transmembrane region" description="Helical" evidence="10">
    <location>
        <begin position="139"/>
        <end position="159"/>
    </location>
</feature>
<feature type="transmembrane region" description="Helical" evidence="10">
    <location>
        <begin position="235"/>
        <end position="252"/>
    </location>
</feature>
<dbReference type="GO" id="GO:0005549">
    <property type="term" value="F:odorant binding"/>
    <property type="evidence" value="ECO:0007669"/>
    <property type="project" value="InterPro"/>
</dbReference>
<dbReference type="RefSeq" id="XP_014482790.1">
    <property type="nucleotide sequence ID" value="XM_014627304.1"/>
</dbReference>
<sequence>MTDWNIAENSEIRILEKYAGKCQKHSLIMFLIAVTVLEDFGLAIIRSGVLIGHFAAMFLCNFAVQTVTNHSAEMFTAAYHTEWYLAPLPIQKSLLFVMQHSLKANTLLFGGIYVASLEGFSTVTDFLMAVTVLKEFSEIFICAGVVFGHFTGLFIGNLVGQIVTDHSSEIFTATYNAPWHIAPLPIQKLLLFIMQHSLKAKALIIGEMFTASLEGFSTLAVFVTHDYTLNLLTEVLSFVFPTTLILLVYHVYNFSSDAAFKNRVELGILNDYASSAKLLTRISFSFLVVIVSVGLLLADIPVFLDIVLPQNESRRQETYITAEYFLDSSKYLPLFATHLAIFICLVAFTFMATGTTIYGYLLHACATFKIVNYRIQMMMNKDVLRIPSLERERVILERLVCAVDLHRRNLQFCDMIMLQLGRPSLVLIVISVSSLSFSMYRLLQALVEHGDIVNITLPFAFVAGHICITFLFNYVGQQLTNNNAEIFNTV</sequence>
<dbReference type="GO" id="GO:0004984">
    <property type="term" value="F:olfactory receptor activity"/>
    <property type="evidence" value="ECO:0007669"/>
    <property type="project" value="InterPro"/>
</dbReference>
<keyword evidence="8 10" id="KW-0675">Receptor</keyword>
<comment type="similarity">
    <text evidence="10">Belongs to the insect chemoreceptor superfamily. Heteromeric odorant receptor channel (TC 1.A.69) family.</text>
</comment>
<keyword evidence="3 10" id="KW-0716">Sensory transduction</keyword>
<feature type="transmembrane region" description="Helical" evidence="10">
    <location>
        <begin position="284"/>
        <end position="308"/>
    </location>
</feature>
<accession>A0A6P3XW65</accession>
<keyword evidence="7 10" id="KW-0472">Membrane</keyword>
<keyword evidence="5 10" id="KW-0552">Olfaction</keyword>
<comment type="subcellular location">
    <subcellularLocation>
        <location evidence="1 10">Cell membrane</location>
        <topology evidence="1 10">Multi-pass membrane protein</topology>
    </subcellularLocation>
</comment>
<keyword evidence="9 10" id="KW-0807">Transducer</keyword>
<evidence type="ECO:0000256" key="6">
    <source>
        <dbReference type="ARBA" id="ARBA00022989"/>
    </source>
</evidence>
<organism evidence="11 12">
    <name type="scientific">Dinoponera quadriceps</name>
    <name type="common">South American ant</name>
    <dbReference type="NCBI Taxonomy" id="609295"/>
    <lineage>
        <taxon>Eukaryota</taxon>
        <taxon>Metazoa</taxon>
        <taxon>Ecdysozoa</taxon>
        <taxon>Arthropoda</taxon>
        <taxon>Hexapoda</taxon>
        <taxon>Insecta</taxon>
        <taxon>Pterygota</taxon>
        <taxon>Neoptera</taxon>
        <taxon>Endopterygota</taxon>
        <taxon>Hymenoptera</taxon>
        <taxon>Apocrita</taxon>
        <taxon>Aculeata</taxon>
        <taxon>Formicoidea</taxon>
        <taxon>Formicidae</taxon>
        <taxon>Ponerinae</taxon>
        <taxon>Ponerini</taxon>
        <taxon>Dinoponera</taxon>
    </lineage>
</organism>
<dbReference type="InterPro" id="IPR004117">
    <property type="entry name" value="7tm6_olfct_rcpt"/>
</dbReference>
<gene>
    <name evidence="12" type="primary">LOC106748607</name>
</gene>
<keyword evidence="4 10" id="KW-0812">Transmembrane</keyword>
<feature type="transmembrane region" description="Helical" evidence="10">
    <location>
        <begin position="455"/>
        <end position="475"/>
    </location>
</feature>
<proteinExistence type="inferred from homology"/>
<dbReference type="KEGG" id="dqu:106748607"/>
<dbReference type="AlphaFoldDB" id="A0A6P3XW65"/>
<keyword evidence="11" id="KW-1185">Reference proteome</keyword>
<feature type="transmembrane region" description="Helical" evidence="10">
    <location>
        <begin position="425"/>
        <end position="443"/>
    </location>
</feature>
<evidence type="ECO:0000256" key="5">
    <source>
        <dbReference type="ARBA" id="ARBA00022725"/>
    </source>
</evidence>
<protein>
    <recommendedName>
        <fullName evidence="10">Odorant receptor</fullName>
    </recommendedName>
</protein>
<keyword evidence="6 10" id="KW-1133">Transmembrane helix</keyword>
<evidence type="ECO:0000313" key="11">
    <source>
        <dbReference type="Proteomes" id="UP000515204"/>
    </source>
</evidence>
<feature type="transmembrane region" description="Helical" evidence="10">
    <location>
        <begin position="107"/>
        <end position="127"/>
    </location>
</feature>
<name>A0A6P3XW65_DINQU</name>
<feature type="transmembrane region" description="Helical" evidence="10">
    <location>
        <begin position="202"/>
        <end position="223"/>
    </location>
</feature>
<evidence type="ECO:0000256" key="4">
    <source>
        <dbReference type="ARBA" id="ARBA00022692"/>
    </source>
</evidence>
<evidence type="ECO:0000256" key="9">
    <source>
        <dbReference type="ARBA" id="ARBA00023224"/>
    </source>
</evidence>
<evidence type="ECO:0000256" key="7">
    <source>
        <dbReference type="ARBA" id="ARBA00023136"/>
    </source>
</evidence>